<evidence type="ECO:0000313" key="1">
    <source>
        <dbReference type="EMBL" id="KAK4871961.1"/>
    </source>
</evidence>
<keyword evidence="2" id="KW-1185">Reference proteome</keyword>
<reference evidence="2" key="1">
    <citation type="submission" date="2023-01" db="EMBL/GenBank/DDBJ databases">
        <title>Key to firefly adult light organ development and bioluminescence: homeobox transcription factors regulate luciferase expression and transportation to peroxisome.</title>
        <authorList>
            <person name="Fu X."/>
        </authorList>
    </citation>
    <scope>NUCLEOTIDE SEQUENCE [LARGE SCALE GENOMIC DNA]</scope>
</reference>
<comment type="caution">
    <text evidence="1">The sequence shown here is derived from an EMBL/GenBank/DDBJ whole genome shotgun (WGS) entry which is preliminary data.</text>
</comment>
<proteinExistence type="predicted"/>
<accession>A0AAN7NYX3</accession>
<dbReference type="Proteomes" id="UP001353858">
    <property type="component" value="Unassembled WGS sequence"/>
</dbReference>
<organism evidence="1 2">
    <name type="scientific">Aquatica leii</name>
    <dbReference type="NCBI Taxonomy" id="1421715"/>
    <lineage>
        <taxon>Eukaryota</taxon>
        <taxon>Metazoa</taxon>
        <taxon>Ecdysozoa</taxon>
        <taxon>Arthropoda</taxon>
        <taxon>Hexapoda</taxon>
        <taxon>Insecta</taxon>
        <taxon>Pterygota</taxon>
        <taxon>Neoptera</taxon>
        <taxon>Endopterygota</taxon>
        <taxon>Coleoptera</taxon>
        <taxon>Polyphaga</taxon>
        <taxon>Elateriformia</taxon>
        <taxon>Elateroidea</taxon>
        <taxon>Lampyridae</taxon>
        <taxon>Luciolinae</taxon>
        <taxon>Aquatica</taxon>
    </lineage>
</organism>
<protein>
    <recommendedName>
        <fullName evidence="3">HTH CENPB-type domain-containing protein</fullName>
    </recommendedName>
</protein>
<sequence length="279" mass="32402">MGRDTAIKKSDEMRLIECVTTMEKWGWGLTRAEIRRIVGDYVNQNNIKTPFKDGYPGEDWFLGFCRRHNLSIKKPQSVEYSRKKCLDPKLLGEIWLELKPEIICNGFRKGGIYPFNSDVIPKEKFDPLAYKRWEHHQNLKTSDQNFPENNPVASTTCSFEELLLATVKQNKPIEKKPKRKVCAGAEVITSEEALVRLQEKENATPNIPKKKNPKILKKHTDEEEIEYNDSDDEDFGDEMIEDEAANAFMNQIEKPLSKVQKNDWVLVRFTTKKNSTTLY</sequence>
<evidence type="ECO:0008006" key="3">
    <source>
        <dbReference type="Google" id="ProtNLM"/>
    </source>
</evidence>
<evidence type="ECO:0000313" key="2">
    <source>
        <dbReference type="Proteomes" id="UP001353858"/>
    </source>
</evidence>
<dbReference type="AlphaFoldDB" id="A0AAN7NYX3"/>
<name>A0AAN7NYX3_9COLE</name>
<gene>
    <name evidence="1" type="ORF">RN001_016085</name>
</gene>
<dbReference type="EMBL" id="JARPUR010000008">
    <property type="protein sequence ID" value="KAK4871961.1"/>
    <property type="molecule type" value="Genomic_DNA"/>
</dbReference>